<accession>A0A160P722</accession>
<dbReference type="Proteomes" id="UP000217676">
    <property type="component" value="Chromosome"/>
</dbReference>
<dbReference type="EMBL" id="AP017424">
    <property type="protein sequence ID" value="BAU87699.1"/>
    <property type="molecule type" value="Genomic_DNA"/>
</dbReference>
<proteinExistence type="predicted"/>
<sequence length="147" mass="17018">MNRDEDAIQWEDAVSERGAELRIGHAQDDGTTEQSRAIVGEGDKIAFTETVDWPPNGDEWVYTSADVKKTTGITRYKLYDQSNKWRPPERPSVWQYILCFTTEKTYDYYFSDASNDCYRCDVFVTSWDHYVQYNSTDARIISVTGVP</sequence>
<protein>
    <submittedName>
        <fullName evidence="1">Uncharacterized protein</fullName>
    </submittedName>
</protein>
<dbReference type="KEGG" id="slau:SLA_6833"/>
<evidence type="ECO:0000313" key="1">
    <source>
        <dbReference type="EMBL" id="BAU87699.1"/>
    </source>
</evidence>
<reference evidence="1 2" key="1">
    <citation type="journal article" date="2016" name="Genome Announc.">
        <title>Complete Genome Sequence of Thiostrepton-Producing Streptomyces laurentii ATCC 31255.</title>
        <authorList>
            <person name="Doi K."/>
            <person name="Fujino Y."/>
            <person name="Nagayoshi Y."/>
            <person name="Ohshima T."/>
            <person name="Ogata S."/>
        </authorList>
    </citation>
    <scope>NUCLEOTIDE SEQUENCE [LARGE SCALE GENOMIC DNA]</scope>
    <source>
        <strain evidence="1 2">ATCC 31255</strain>
    </source>
</reference>
<keyword evidence="2" id="KW-1185">Reference proteome</keyword>
<gene>
    <name evidence="1" type="ORF">SLA_6833</name>
</gene>
<evidence type="ECO:0000313" key="2">
    <source>
        <dbReference type="Proteomes" id="UP000217676"/>
    </source>
</evidence>
<organism evidence="1 2">
    <name type="scientific">Streptomyces laurentii</name>
    <dbReference type="NCBI Taxonomy" id="39478"/>
    <lineage>
        <taxon>Bacteria</taxon>
        <taxon>Bacillati</taxon>
        <taxon>Actinomycetota</taxon>
        <taxon>Actinomycetes</taxon>
        <taxon>Kitasatosporales</taxon>
        <taxon>Streptomycetaceae</taxon>
        <taxon>Streptomyces</taxon>
    </lineage>
</organism>
<dbReference type="AlphaFoldDB" id="A0A160P722"/>
<name>A0A160P722_STRLU</name>